<sequence length="158" mass="18289">MKILVDADACPRKDDIIKKANEYQLSVLLVSSISHYSTKELPDRVERIWVDKGSDQADFKIMQMAHPTDIIVTQDYGLASMLLPKNCRVLHHEGYEYTISSIQKLIDGRHLAAQMRRQSKKNKAKSLNPFADETQYPFDELLRKVIEEQLELSERIDQ</sequence>
<comment type="similarity">
    <text evidence="1 2">Belongs to the UPF0178 family.</text>
</comment>
<dbReference type="RefSeq" id="WP_106193827.1">
    <property type="nucleotide sequence ID" value="NZ_PVTO01000014.1"/>
</dbReference>
<evidence type="ECO:0000313" key="4">
    <source>
        <dbReference type="Proteomes" id="UP000238205"/>
    </source>
</evidence>
<accession>A0A2T0W6T4</accession>
<name>A0A2T0W6T4_9LACT</name>
<dbReference type="NCBIfam" id="NF001095">
    <property type="entry name" value="PRK00124.1"/>
    <property type="match status" value="1"/>
</dbReference>
<proteinExistence type="inferred from homology"/>
<organism evidence="3 4">
    <name type="scientific">Alkalibacterium olivapovliticus</name>
    <dbReference type="NCBI Taxonomy" id="99907"/>
    <lineage>
        <taxon>Bacteria</taxon>
        <taxon>Bacillati</taxon>
        <taxon>Bacillota</taxon>
        <taxon>Bacilli</taxon>
        <taxon>Lactobacillales</taxon>
        <taxon>Carnobacteriaceae</taxon>
        <taxon>Alkalibacterium</taxon>
    </lineage>
</organism>
<evidence type="ECO:0000256" key="1">
    <source>
        <dbReference type="ARBA" id="ARBA00008522"/>
    </source>
</evidence>
<dbReference type="Proteomes" id="UP000238205">
    <property type="component" value="Unassembled WGS sequence"/>
</dbReference>
<evidence type="ECO:0000256" key="2">
    <source>
        <dbReference type="HAMAP-Rule" id="MF_00489"/>
    </source>
</evidence>
<dbReference type="PANTHER" id="PTHR35146">
    <property type="entry name" value="UPF0178 PROTEIN YAII"/>
    <property type="match status" value="1"/>
</dbReference>
<comment type="caution">
    <text evidence="3">The sequence shown here is derived from an EMBL/GenBank/DDBJ whole genome shotgun (WGS) entry which is preliminary data.</text>
</comment>
<dbReference type="OrthoDB" id="9798918at2"/>
<keyword evidence="4" id="KW-1185">Reference proteome</keyword>
<dbReference type="InterPro" id="IPR003791">
    <property type="entry name" value="UPF0178"/>
</dbReference>
<protein>
    <recommendedName>
        <fullName evidence="2">UPF0178 protein CLV38_11410</fullName>
    </recommendedName>
</protein>
<dbReference type="AlphaFoldDB" id="A0A2T0W6T4"/>
<evidence type="ECO:0000313" key="3">
    <source>
        <dbReference type="EMBL" id="PRY82214.1"/>
    </source>
</evidence>
<gene>
    <name evidence="3" type="ORF">CLV38_11410</name>
</gene>
<dbReference type="HAMAP" id="MF_00489">
    <property type="entry name" value="UPF0178"/>
    <property type="match status" value="1"/>
</dbReference>
<dbReference type="EMBL" id="PVTO01000014">
    <property type="protein sequence ID" value="PRY82214.1"/>
    <property type="molecule type" value="Genomic_DNA"/>
</dbReference>
<dbReference type="Pfam" id="PF02639">
    <property type="entry name" value="DUF188"/>
    <property type="match status" value="1"/>
</dbReference>
<dbReference type="PANTHER" id="PTHR35146:SF1">
    <property type="entry name" value="UPF0178 PROTEIN YAII"/>
    <property type="match status" value="1"/>
</dbReference>
<reference evidence="3 4" key="1">
    <citation type="submission" date="2018-03" db="EMBL/GenBank/DDBJ databases">
        <title>Genomic Encyclopedia of Archaeal and Bacterial Type Strains, Phase II (KMG-II): from individual species to whole genera.</title>
        <authorList>
            <person name="Goeker M."/>
        </authorList>
    </citation>
    <scope>NUCLEOTIDE SEQUENCE [LARGE SCALE GENOMIC DNA]</scope>
    <source>
        <strain evidence="3 4">DSM 13175</strain>
    </source>
</reference>